<proteinExistence type="predicted"/>
<evidence type="ECO:0000313" key="2">
    <source>
        <dbReference type="RefSeq" id="XP_046595688.1"/>
    </source>
</evidence>
<protein>
    <submittedName>
        <fullName evidence="2">Uncharacterized protein LOC124294488</fullName>
    </submittedName>
</protein>
<name>A0ABM3G621_NEOLC</name>
<keyword evidence="1" id="KW-1185">Reference proteome</keyword>
<dbReference type="GeneID" id="124294488"/>
<sequence length="135" mass="15704">MSTHSSDTEVELVEEPNVEDVDAEKPRGWARLTRHLLLLGQLQYRYPDLWLDKITAAMEVQEDRAERYRARRQSAILHQHPDDHTQGTQAGNRLAQWEVGTQAESPVMMDAVVDAKEYTVTVSWLRRMTHNRTHK</sequence>
<accession>A0ABM3G621</accession>
<dbReference type="RefSeq" id="XP_046595688.1">
    <property type="nucleotide sequence ID" value="XM_046739732.1"/>
</dbReference>
<evidence type="ECO:0000313" key="1">
    <source>
        <dbReference type="Proteomes" id="UP000829291"/>
    </source>
</evidence>
<reference evidence="2" key="1">
    <citation type="submission" date="2025-08" db="UniProtKB">
        <authorList>
            <consortium name="RefSeq"/>
        </authorList>
    </citation>
    <scope>IDENTIFICATION</scope>
    <source>
        <tissue evidence="2">Thorax and Abdomen</tissue>
    </source>
</reference>
<gene>
    <name evidence="2" type="primary">LOC124294488</name>
</gene>
<organism evidence="1 2">
    <name type="scientific">Neodiprion lecontei</name>
    <name type="common">Redheaded pine sawfly</name>
    <dbReference type="NCBI Taxonomy" id="441921"/>
    <lineage>
        <taxon>Eukaryota</taxon>
        <taxon>Metazoa</taxon>
        <taxon>Ecdysozoa</taxon>
        <taxon>Arthropoda</taxon>
        <taxon>Hexapoda</taxon>
        <taxon>Insecta</taxon>
        <taxon>Pterygota</taxon>
        <taxon>Neoptera</taxon>
        <taxon>Endopterygota</taxon>
        <taxon>Hymenoptera</taxon>
        <taxon>Tenthredinoidea</taxon>
        <taxon>Diprionidae</taxon>
        <taxon>Diprioninae</taxon>
        <taxon>Neodiprion</taxon>
    </lineage>
</organism>
<dbReference type="Proteomes" id="UP000829291">
    <property type="component" value="Chromosome 5"/>
</dbReference>